<dbReference type="EMBL" id="UZAN01060316">
    <property type="protein sequence ID" value="VDP92636.1"/>
    <property type="molecule type" value="Genomic_DNA"/>
</dbReference>
<name>A0A3P8LBY4_9TREM</name>
<gene>
    <name evidence="1" type="ORF">ECPE_LOCUS15364</name>
</gene>
<protein>
    <submittedName>
        <fullName evidence="1">Uncharacterized protein</fullName>
    </submittedName>
</protein>
<reference evidence="1 2" key="1">
    <citation type="submission" date="2018-11" db="EMBL/GenBank/DDBJ databases">
        <authorList>
            <consortium name="Pathogen Informatics"/>
        </authorList>
    </citation>
    <scope>NUCLEOTIDE SEQUENCE [LARGE SCALE GENOMIC DNA]</scope>
    <source>
        <strain evidence="1 2">Egypt</strain>
    </source>
</reference>
<proteinExistence type="predicted"/>
<dbReference type="AlphaFoldDB" id="A0A3P8LBY4"/>
<organism evidence="1 2">
    <name type="scientific">Echinostoma caproni</name>
    <dbReference type="NCBI Taxonomy" id="27848"/>
    <lineage>
        <taxon>Eukaryota</taxon>
        <taxon>Metazoa</taxon>
        <taxon>Spiralia</taxon>
        <taxon>Lophotrochozoa</taxon>
        <taxon>Platyhelminthes</taxon>
        <taxon>Trematoda</taxon>
        <taxon>Digenea</taxon>
        <taxon>Plagiorchiida</taxon>
        <taxon>Echinostomata</taxon>
        <taxon>Echinostomatoidea</taxon>
        <taxon>Echinostomatidae</taxon>
        <taxon>Echinostoma</taxon>
    </lineage>
</organism>
<evidence type="ECO:0000313" key="1">
    <source>
        <dbReference type="EMBL" id="VDP92636.1"/>
    </source>
</evidence>
<keyword evidence="2" id="KW-1185">Reference proteome</keyword>
<sequence>MEVSSAMLDSSLSPTGPGDFTLGHVGLGGSELPQPQYSLVIDELEANTVYDVQIRPVYNSPTLGHVNEANSPMGRTSCRTLMLRDQSDPHKESLESFHSKLHRPTLCPPDSLIKIHWSEILLRVICCTGGRDVCE</sequence>
<dbReference type="Proteomes" id="UP000272942">
    <property type="component" value="Unassembled WGS sequence"/>
</dbReference>
<accession>A0A3P8LBY4</accession>
<evidence type="ECO:0000313" key="2">
    <source>
        <dbReference type="Proteomes" id="UP000272942"/>
    </source>
</evidence>